<comment type="caution">
    <text evidence="3">The sequence shown here is derived from an EMBL/GenBank/DDBJ whole genome shotgun (WGS) entry which is preliminary data.</text>
</comment>
<sequence length="184" mass="19793">MINWLSLLSIVLSILLAGCSVPTPAVPPTATPSSQSQAPMSSEQKPSSKNLGQQLPISAVAVVPDGTKIELEVAQTPQQQAMGLMYRPTLPDNRGMLFEFPSPFQASFWMKNVPVPLDMVFMLDGKVQYIATSAPPCNTTPCPTYGPQTPINQVIELRSGRAAQLGLKVGSYVKIEPLKSGNIR</sequence>
<dbReference type="PANTHER" id="PTHR37953:SF1">
    <property type="entry name" value="UPF0127 PROTEIN MJ1496"/>
    <property type="match status" value="1"/>
</dbReference>
<feature type="region of interest" description="Disordered" evidence="1">
    <location>
        <begin position="26"/>
        <end position="51"/>
    </location>
</feature>
<protein>
    <submittedName>
        <fullName evidence="3">DUF192 domain-containing protein</fullName>
    </submittedName>
</protein>
<evidence type="ECO:0000313" key="4">
    <source>
        <dbReference type="Proteomes" id="UP000718564"/>
    </source>
</evidence>
<dbReference type="PANTHER" id="PTHR37953">
    <property type="entry name" value="UPF0127 PROTEIN MJ1496"/>
    <property type="match status" value="1"/>
</dbReference>
<keyword evidence="2" id="KW-0732">Signal</keyword>
<name>A0ABX1P595_9CYAN</name>
<evidence type="ECO:0000313" key="3">
    <source>
        <dbReference type="EMBL" id="NMG19529.1"/>
    </source>
</evidence>
<feature type="compositionally biased region" description="Polar residues" evidence="1">
    <location>
        <begin position="40"/>
        <end position="51"/>
    </location>
</feature>
<dbReference type="EMBL" id="QMEB01000048">
    <property type="protein sequence ID" value="NMG19529.1"/>
    <property type="molecule type" value="Genomic_DNA"/>
</dbReference>
<dbReference type="Proteomes" id="UP000718564">
    <property type="component" value="Unassembled WGS sequence"/>
</dbReference>
<feature type="signal peptide" evidence="2">
    <location>
        <begin position="1"/>
        <end position="25"/>
    </location>
</feature>
<dbReference type="InterPro" id="IPR003795">
    <property type="entry name" value="DUF192"/>
</dbReference>
<dbReference type="InterPro" id="IPR038695">
    <property type="entry name" value="Saro_0823-like_sf"/>
</dbReference>
<evidence type="ECO:0000256" key="1">
    <source>
        <dbReference type="SAM" id="MobiDB-lite"/>
    </source>
</evidence>
<reference evidence="3 4" key="1">
    <citation type="submission" date="2018-06" db="EMBL/GenBank/DDBJ databases">
        <title>Comparative genomics of Brasilonema spp. strains.</title>
        <authorList>
            <person name="Alvarenga D.O."/>
            <person name="Fiore M.F."/>
            <person name="Varani A.M."/>
        </authorList>
    </citation>
    <scope>NUCLEOTIDE SEQUENCE [LARGE SCALE GENOMIC DNA]</scope>
    <source>
        <strain evidence="3 4">SPC951</strain>
    </source>
</reference>
<keyword evidence="4" id="KW-1185">Reference proteome</keyword>
<feature type="chain" id="PRO_5046678801" evidence="2">
    <location>
        <begin position="26"/>
        <end position="184"/>
    </location>
</feature>
<dbReference type="Pfam" id="PF02643">
    <property type="entry name" value="DUF192"/>
    <property type="match status" value="1"/>
</dbReference>
<evidence type="ECO:0000256" key="2">
    <source>
        <dbReference type="SAM" id="SignalP"/>
    </source>
</evidence>
<accession>A0ABX1P595</accession>
<dbReference type="RefSeq" id="WP_169154813.1">
    <property type="nucleotide sequence ID" value="NZ_CAWPJE010000003.1"/>
</dbReference>
<dbReference type="Gene3D" id="2.60.120.1140">
    <property type="entry name" value="Protein of unknown function DUF192"/>
    <property type="match status" value="1"/>
</dbReference>
<gene>
    <name evidence="3" type="ORF">DP116_08665</name>
</gene>
<organism evidence="3 4">
    <name type="scientific">Brasilonema bromeliae SPC951</name>
    <dbReference type="NCBI Taxonomy" id="385972"/>
    <lineage>
        <taxon>Bacteria</taxon>
        <taxon>Bacillati</taxon>
        <taxon>Cyanobacteriota</taxon>
        <taxon>Cyanophyceae</taxon>
        <taxon>Nostocales</taxon>
        <taxon>Scytonemataceae</taxon>
        <taxon>Brasilonema</taxon>
        <taxon>Bromeliae group (in: Brasilonema)</taxon>
    </lineage>
</organism>
<proteinExistence type="predicted"/>